<sequence length="460" mass="50598">MSSSAAKNAYSGFHPPSTSWAPERISPKSITAKEFFTKYIATRTPVILTPFGETLKTKWTPEYLSAKAGNMTVKVEQRDTITGGFGSGGERVEMDFATFLKKVSGGDLYLTTQYREAEVATEDDEILSEDYSEDGSPLVGLGMADGLQDFAPNPLRPLLKDIALRPELLGPLIPQTMNLWLGSTKKPTSSGLHHDYQDNLYTLLEGLKQFTVFSPKDAEAMYTHGEILRVAPNGYVHYTKGIRDDGAEIADVAGWAVSEAERAVEEAEESGKGMEEAEKRLEEAMDGLLAARGESDGEDDFSEGDEGFGDFSGEEDAVEEIDDEDDENNLTTGSGRKRGVSPTPHSAKKTKRADEPKAPPPSFSRIPVTTLRSSTASVDFPLLAKATKITFVVHAGEALYLPTGWFHEVTSSNTGNNLPHMALNHWLAPPTRPDFEKCYEDNYWEDIWKSMEESLANYKP</sequence>
<dbReference type="InterPro" id="IPR003347">
    <property type="entry name" value="JmjC_dom"/>
</dbReference>
<dbReference type="Pfam" id="PF13621">
    <property type="entry name" value="Cupin_8"/>
    <property type="match status" value="1"/>
</dbReference>
<dbReference type="EMBL" id="QEAQ01000053">
    <property type="protein sequence ID" value="TPX57387.1"/>
    <property type="molecule type" value="Genomic_DNA"/>
</dbReference>
<organism evidence="3 4">
    <name type="scientific">Powellomyces hirtus</name>
    <dbReference type="NCBI Taxonomy" id="109895"/>
    <lineage>
        <taxon>Eukaryota</taxon>
        <taxon>Fungi</taxon>
        <taxon>Fungi incertae sedis</taxon>
        <taxon>Chytridiomycota</taxon>
        <taxon>Chytridiomycota incertae sedis</taxon>
        <taxon>Chytridiomycetes</taxon>
        <taxon>Spizellomycetales</taxon>
        <taxon>Powellomycetaceae</taxon>
        <taxon>Powellomyces</taxon>
    </lineage>
</organism>
<reference evidence="3 4" key="1">
    <citation type="journal article" date="2019" name="Sci. Rep.">
        <title>Comparative genomics of chytrid fungi reveal insights into the obligate biotrophic and pathogenic lifestyle of Synchytrium endobioticum.</title>
        <authorList>
            <person name="van de Vossenberg B.T.L.H."/>
            <person name="Warris S."/>
            <person name="Nguyen H.D.T."/>
            <person name="van Gent-Pelzer M.P.E."/>
            <person name="Joly D.L."/>
            <person name="van de Geest H.C."/>
            <person name="Bonants P.J.M."/>
            <person name="Smith D.S."/>
            <person name="Levesque C.A."/>
            <person name="van der Lee T.A.J."/>
        </authorList>
    </citation>
    <scope>NUCLEOTIDE SEQUENCE [LARGE SCALE GENOMIC DNA]</scope>
    <source>
        <strain evidence="3 4">CBS 809.83</strain>
    </source>
</reference>
<name>A0A507E1Z7_9FUNG</name>
<dbReference type="PANTHER" id="PTHR12461">
    <property type="entry name" value="HYPOXIA-INDUCIBLE FACTOR 1 ALPHA INHIBITOR-RELATED"/>
    <property type="match status" value="1"/>
</dbReference>
<evidence type="ECO:0000256" key="1">
    <source>
        <dbReference type="SAM" id="MobiDB-lite"/>
    </source>
</evidence>
<dbReference type="STRING" id="109895.A0A507E1Z7"/>
<dbReference type="SUPFAM" id="SSF51197">
    <property type="entry name" value="Clavaminate synthase-like"/>
    <property type="match status" value="1"/>
</dbReference>
<feature type="region of interest" description="Disordered" evidence="1">
    <location>
        <begin position="293"/>
        <end position="367"/>
    </location>
</feature>
<dbReference type="Gene3D" id="2.60.120.10">
    <property type="entry name" value="Jelly Rolls"/>
    <property type="match status" value="1"/>
</dbReference>
<dbReference type="Proteomes" id="UP000318582">
    <property type="component" value="Unassembled WGS sequence"/>
</dbReference>
<accession>A0A507E1Z7</accession>
<dbReference type="InterPro" id="IPR014710">
    <property type="entry name" value="RmlC-like_jellyroll"/>
</dbReference>
<feature type="compositionally biased region" description="Acidic residues" evidence="1">
    <location>
        <begin position="296"/>
        <end position="328"/>
    </location>
</feature>
<gene>
    <name evidence="3" type="ORF">PhCBS80983_g03866</name>
</gene>
<feature type="domain" description="JmjC" evidence="2">
    <location>
        <begin position="154"/>
        <end position="444"/>
    </location>
</feature>
<protein>
    <recommendedName>
        <fullName evidence="2">JmjC domain-containing protein</fullName>
    </recommendedName>
</protein>
<evidence type="ECO:0000259" key="2">
    <source>
        <dbReference type="PROSITE" id="PS51184"/>
    </source>
</evidence>
<comment type="caution">
    <text evidence="3">The sequence shown here is derived from an EMBL/GenBank/DDBJ whole genome shotgun (WGS) entry which is preliminary data.</text>
</comment>
<dbReference type="AlphaFoldDB" id="A0A507E1Z7"/>
<keyword evidence="4" id="KW-1185">Reference proteome</keyword>
<dbReference type="PROSITE" id="PS51184">
    <property type="entry name" value="JMJC"/>
    <property type="match status" value="1"/>
</dbReference>
<dbReference type="InterPro" id="IPR041667">
    <property type="entry name" value="Cupin_8"/>
</dbReference>
<dbReference type="PANTHER" id="PTHR12461:SF100">
    <property type="entry name" value="JMJC DOMAIN-CONTAINING PROTEIN 4"/>
    <property type="match status" value="1"/>
</dbReference>
<evidence type="ECO:0000313" key="4">
    <source>
        <dbReference type="Proteomes" id="UP000318582"/>
    </source>
</evidence>
<evidence type="ECO:0000313" key="3">
    <source>
        <dbReference type="EMBL" id="TPX57387.1"/>
    </source>
</evidence>
<dbReference type="Gene3D" id="2.60.120.650">
    <property type="entry name" value="Cupin"/>
    <property type="match status" value="1"/>
</dbReference>
<proteinExistence type="predicted"/>